<evidence type="ECO:0000256" key="1">
    <source>
        <dbReference type="ARBA" id="ARBA00006817"/>
    </source>
</evidence>
<organism evidence="3 4">
    <name type="scientific">Caulobacter ginsengisoli</name>
    <dbReference type="NCBI Taxonomy" id="400775"/>
    <lineage>
        <taxon>Bacteria</taxon>
        <taxon>Pseudomonadati</taxon>
        <taxon>Pseudomonadota</taxon>
        <taxon>Alphaproteobacteria</taxon>
        <taxon>Caulobacterales</taxon>
        <taxon>Caulobacteraceae</taxon>
        <taxon>Caulobacter</taxon>
    </lineage>
</organism>
<dbReference type="RefSeq" id="WP_307347965.1">
    <property type="nucleotide sequence ID" value="NZ_JAUSVS010000002.1"/>
</dbReference>
<evidence type="ECO:0000313" key="4">
    <source>
        <dbReference type="Proteomes" id="UP001228905"/>
    </source>
</evidence>
<dbReference type="Pfam" id="PF08327">
    <property type="entry name" value="AHSA1"/>
    <property type="match status" value="1"/>
</dbReference>
<gene>
    <name evidence="3" type="ORF">QO010_001554</name>
</gene>
<dbReference type="InterPro" id="IPR013538">
    <property type="entry name" value="ASHA1/2-like_C"/>
</dbReference>
<dbReference type="Proteomes" id="UP001228905">
    <property type="component" value="Unassembled WGS sequence"/>
</dbReference>
<feature type="domain" description="Activator of Hsp90 ATPase homologue 1/2-like C-terminal" evidence="2">
    <location>
        <begin position="14"/>
        <end position="135"/>
    </location>
</feature>
<dbReference type="Gene3D" id="3.30.530.20">
    <property type="match status" value="1"/>
</dbReference>
<proteinExistence type="inferred from homology"/>
<keyword evidence="4" id="KW-1185">Reference proteome</keyword>
<dbReference type="SUPFAM" id="SSF55961">
    <property type="entry name" value="Bet v1-like"/>
    <property type="match status" value="1"/>
</dbReference>
<reference evidence="3 4" key="1">
    <citation type="submission" date="2023-07" db="EMBL/GenBank/DDBJ databases">
        <title>Genomic Encyclopedia of Type Strains, Phase IV (KMG-IV): sequencing the most valuable type-strain genomes for metagenomic binning, comparative biology and taxonomic classification.</title>
        <authorList>
            <person name="Goeker M."/>
        </authorList>
    </citation>
    <scope>NUCLEOTIDE SEQUENCE [LARGE SCALE GENOMIC DNA]</scope>
    <source>
        <strain evidence="3 4">DSM 18695</strain>
    </source>
</reference>
<name>A0ABU0IRJ6_9CAUL</name>
<sequence length="146" mass="15993">MEPKFQVQLKIRKPVAEVFDAVVNPAKLTGYFLQTSSGPLVEGATVKWKFQEVEEPFDVVVGKVVANERIEFDWPSGKDSPDTHVEMVFKPLDGGSTMVQISESGWPATEAGFKSSHGNAGGWMHMLACLKAYIEYGINLRAGGAF</sequence>
<evidence type="ECO:0000259" key="2">
    <source>
        <dbReference type="Pfam" id="PF08327"/>
    </source>
</evidence>
<dbReference type="EMBL" id="JAUSVS010000002">
    <property type="protein sequence ID" value="MDQ0463783.1"/>
    <property type="molecule type" value="Genomic_DNA"/>
</dbReference>
<evidence type="ECO:0000313" key="3">
    <source>
        <dbReference type="EMBL" id="MDQ0463783.1"/>
    </source>
</evidence>
<dbReference type="InterPro" id="IPR023393">
    <property type="entry name" value="START-like_dom_sf"/>
</dbReference>
<comment type="caution">
    <text evidence="3">The sequence shown here is derived from an EMBL/GenBank/DDBJ whole genome shotgun (WGS) entry which is preliminary data.</text>
</comment>
<comment type="similarity">
    <text evidence="1">Belongs to the AHA1 family.</text>
</comment>
<protein>
    <submittedName>
        <fullName evidence="3">Uncharacterized protein YndB with AHSA1/START domain</fullName>
    </submittedName>
</protein>
<accession>A0ABU0IRJ6</accession>